<organism evidence="2 3">
    <name type="scientific">Herbihabitans rhizosphaerae</name>
    <dbReference type="NCBI Taxonomy" id="1872711"/>
    <lineage>
        <taxon>Bacteria</taxon>
        <taxon>Bacillati</taxon>
        <taxon>Actinomycetota</taxon>
        <taxon>Actinomycetes</taxon>
        <taxon>Pseudonocardiales</taxon>
        <taxon>Pseudonocardiaceae</taxon>
        <taxon>Herbihabitans</taxon>
    </lineage>
</organism>
<dbReference type="Pfam" id="PF24693">
    <property type="entry name" value="DUF7660"/>
    <property type="match status" value="1"/>
</dbReference>
<sequence length="139" mass="15860">MPDADRESRCRRCGQPVRIYRDSYEVFERMHYVCFHYEFEHDVSNPDADPDEDCGDPGCPSAPAARQKDRMAAAVRQLIEEWADGPPANWDNHSLPDYLGALAGWLDDCEGYYAGRGVPIPWNGWEVMRAAFRAATVYE</sequence>
<evidence type="ECO:0000259" key="1">
    <source>
        <dbReference type="Pfam" id="PF24693"/>
    </source>
</evidence>
<dbReference type="RefSeq" id="WP_130344511.1">
    <property type="nucleotide sequence ID" value="NZ_SGWQ01000004.1"/>
</dbReference>
<evidence type="ECO:0000313" key="3">
    <source>
        <dbReference type="Proteomes" id="UP000294257"/>
    </source>
</evidence>
<reference evidence="2 3" key="1">
    <citation type="submission" date="2019-02" db="EMBL/GenBank/DDBJ databases">
        <title>Genomic Encyclopedia of Type Strains, Phase IV (KMG-IV): sequencing the most valuable type-strain genomes for metagenomic binning, comparative biology and taxonomic classification.</title>
        <authorList>
            <person name="Goeker M."/>
        </authorList>
    </citation>
    <scope>NUCLEOTIDE SEQUENCE [LARGE SCALE GENOMIC DNA]</scope>
    <source>
        <strain evidence="2 3">DSM 101727</strain>
    </source>
</reference>
<protein>
    <recommendedName>
        <fullName evidence="1">DUF7660 domain-containing protein</fullName>
    </recommendedName>
</protein>
<name>A0A4Q7KQT5_9PSEU</name>
<dbReference type="InterPro" id="IPR056077">
    <property type="entry name" value="DUF7660"/>
</dbReference>
<comment type="caution">
    <text evidence="2">The sequence shown here is derived from an EMBL/GenBank/DDBJ whole genome shotgun (WGS) entry which is preliminary data.</text>
</comment>
<dbReference type="EMBL" id="SGWQ01000004">
    <property type="protein sequence ID" value="RZS38895.1"/>
    <property type="molecule type" value="Genomic_DNA"/>
</dbReference>
<dbReference type="AlphaFoldDB" id="A0A4Q7KQT5"/>
<dbReference type="OrthoDB" id="7064175at2"/>
<evidence type="ECO:0000313" key="2">
    <source>
        <dbReference type="EMBL" id="RZS38895.1"/>
    </source>
</evidence>
<dbReference type="Proteomes" id="UP000294257">
    <property type="component" value="Unassembled WGS sequence"/>
</dbReference>
<accession>A0A4Q7KQT5</accession>
<keyword evidence="3" id="KW-1185">Reference proteome</keyword>
<feature type="domain" description="DUF7660" evidence="1">
    <location>
        <begin position="68"/>
        <end position="139"/>
    </location>
</feature>
<gene>
    <name evidence="2" type="ORF">EV193_104106</name>
</gene>
<proteinExistence type="predicted"/>